<dbReference type="NCBIfam" id="NF003811">
    <property type="entry name" value="PRK05402.1"/>
    <property type="match status" value="1"/>
</dbReference>
<dbReference type="HAMAP" id="MF_00685">
    <property type="entry name" value="GlgB"/>
    <property type="match status" value="1"/>
</dbReference>
<comment type="catalytic activity">
    <reaction evidence="1 10">
        <text>Transfers a segment of a (1-&gt;4)-alpha-D-glucan chain to a primary hydroxy group in a similar glucan chain.</text>
        <dbReference type="EC" id="2.4.1.18"/>
    </reaction>
</comment>
<dbReference type="Pfam" id="PF00128">
    <property type="entry name" value="Alpha-amylase"/>
    <property type="match status" value="2"/>
</dbReference>
<dbReference type="InterPro" id="IPR037439">
    <property type="entry name" value="Branching_enzy"/>
</dbReference>
<dbReference type="EMBL" id="PCVY01000022">
    <property type="protein sequence ID" value="PIQ87005.1"/>
    <property type="molecule type" value="Genomic_DNA"/>
</dbReference>
<dbReference type="EC" id="2.4.1.18" evidence="10"/>
<evidence type="ECO:0000256" key="6">
    <source>
        <dbReference type="ARBA" id="ARBA00022676"/>
    </source>
</evidence>
<evidence type="ECO:0000256" key="9">
    <source>
        <dbReference type="ARBA" id="ARBA00023277"/>
    </source>
</evidence>
<dbReference type="InterPro" id="IPR004193">
    <property type="entry name" value="Glyco_hydro_13_N"/>
</dbReference>
<dbReference type="FunFam" id="2.60.40.1180:FF:000002">
    <property type="entry name" value="1,4-alpha-glucan branching enzyme GlgB"/>
    <property type="match status" value="1"/>
</dbReference>
<dbReference type="InterPro" id="IPR013783">
    <property type="entry name" value="Ig-like_fold"/>
</dbReference>
<dbReference type="Pfam" id="PF02922">
    <property type="entry name" value="CBM_48"/>
    <property type="match status" value="1"/>
</dbReference>
<evidence type="ECO:0000256" key="1">
    <source>
        <dbReference type="ARBA" id="ARBA00000826"/>
    </source>
</evidence>
<dbReference type="PANTHER" id="PTHR43651:SF3">
    <property type="entry name" value="1,4-ALPHA-GLUCAN-BRANCHING ENZYME"/>
    <property type="match status" value="1"/>
</dbReference>
<dbReference type="Pfam" id="PF02806">
    <property type="entry name" value="Alpha-amylase_C"/>
    <property type="match status" value="1"/>
</dbReference>
<dbReference type="AlphaFoldDB" id="A0A2H0LU29"/>
<accession>A0A2H0LU29</accession>
<evidence type="ECO:0000256" key="11">
    <source>
        <dbReference type="PIRSR" id="PIRSR000463-1"/>
    </source>
</evidence>
<evidence type="ECO:0000256" key="4">
    <source>
        <dbReference type="ARBA" id="ARBA00009000"/>
    </source>
</evidence>
<dbReference type="Proteomes" id="UP000230859">
    <property type="component" value="Unassembled WGS sequence"/>
</dbReference>
<dbReference type="CDD" id="cd11322">
    <property type="entry name" value="AmyAc_Glg_BE"/>
    <property type="match status" value="1"/>
</dbReference>
<evidence type="ECO:0000256" key="7">
    <source>
        <dbReference type="ARBA" id="ARBA00022679"/>
    </source>
</evidence>
<keyword evidence="5 10" id="KW-0321">Glycogen metabolism</keyword>
<dbReference type="InterPro" id="IPR054169">
    <property type="entry name" value="GlgB_N"/>
</dbReference>
<keyword evidence="6 10" id="KW-0328">Glycosyltransferase</keyword>
<dbReference type="GO" id="GO:0005978">
    <property type="term" value="P:glycogen biosynthetic process"/>
    <property type="evidence" value="ECO:0007669"/>
    <property type="project" value="UniProtKB-UniRule"/>
</dbReference>
<comment type="pathway">
    <text evidence="3 10">Glycan biosynthesis; glycogen biosynthesis.</text>
</comment>
<dbReference type="PANTHER" id="PTHR43651">
    <property type="entry name" value="1,4-ALPHA-GLUCAN-BRANCHING ENZYME"/>
    <property type="match status" value="1"/>
</dbReference>
<keyword evidence="7 10" id="KW-0808">Transferase</keyword>
<dbReference type="Gene3D" id="2.60.40.10">
    <property type="entry name" value="Immunoglobulins"/>
    <property type="match status" value="2"/>
</dbReference>
<evidence type="ECO:0000313" key="13">
    <source>
        <dbReference type="EMBL" id="PIQ87005.1"/>
    </source>
</evidence>
<evidence type="ECO:0000256" key="5">
    <source>
        <dbReference type="ARBA" id="ARBA00022600"/>
    </source>
</evidence>
<dbReference type="Gene3D" id="3.20.20.80">
    <property type="entry name" value="Glycosidases"/>
    <property type="match status" value="1"/>
</dbReference>
<dbReference type="NCBIfam" id="TIGR01515">
    <property type="entry name" value="branching_enzym"/>
    <property type="match status" value="1"/>
</dbReference>
<evidence type="ECO:0000313" key="14">
    <source>
        <dbReference type="Proteomes" id="UP000230859"/>
    </source>
</evidence>
<dbReference type="SUPFAM" id="SSF51011">
    <property type="entry name" value="Glycosyl hydrolase domain"/>
    <property type="match status" value="1"/>
</dbReference>
<comment type="similarity">
    <text evidence="4 10">Belongs to the glycosyl hydrolase 13 family. GlgB subfamily.</text>
</comment>
<dbReference type="InterPro" id="IPR017853">
    <property type="entry name" value="GH"/>
</dbReference>
<reference evidence="13 14" key="1">
    <citation type="submission" date="2017-09" db="EMBL/GenBank/DDBJ databases">
        <title>Depth-based differentiation of microbial function through sediment-hosted aquifers and enrichment of novel symbionts in the deep terrestrial subsurface.</title>
        <authorList>
            <person name="Probst A.J."/>
            <person name="Ladd B."/>
            <person name="Jarett J.K."/>
            <person name="Geller-Mcgrath D.E."/>
            <person name="Sieber C.M."/>
            <person name="Emerson J.B."/>
            <person name="Anantharaman K."/>
            <person name="Thomas B.C."/>
            <person name="Malmstrom R."/>
            <person name="Stieglmeier M."/>
            <person name="Klingl A."/>
            <person name="Woyke T."/>
            <person name="Ryan C.M."/>
            <person name="Banfield J.F."/>
        </authorList>
    </citation>
    <scope>NUCLEOTIDE SEQUENCE [LARGE SCALE GENOMIC DNA]</scope>
    <source>
        <strain evidence="13">CG11_big_fil_rev_8_21_14_0_20_45_26</strain>
    </source>
</reference>
<dbReference type="InterPro" id="IPR006047">
    <property type="entry name" value="GH13_cat_dom"/>
</dbReference>
<dbReference type="SMART" id="SM00642">
    <property type="entry name" value="Aamy"/>
    <property type="match status" value="1"/>
</dbReference>
<keyword evidence="9 10" id="KW-0119">Carbohydrate metabolism</keyword>
<sequence>MKQKNTVSRKQPARVLSDLAIDPGVQKAIHRIIDNREDEPYDILGPHLIQSHQAVVIRAFLPRAQEASIVRHDHIKQTYPMTKTHEEGVFQVCIENEKKLFPYTIQYREINKHEVEIEDPYAHRVQMSDFDLHLLGEGKHYKSYEKFGAHLFEMGGTSGVHFAVWAPNAKAVSLVGDFNHWRPGAHPMSRVHFSGLWVLFVPGLKEGALYKFAIRGADDHVHFKSDPYSFHTEIRPHTACRVSSLDYQWHDQPWLDARIKKDILNSPVSVYEIHLGSWKRDEKNNWSFLSYRDLAHQLVPYLKELGFTHVELLPIMEHPLDESWGYQVVNYFAPTSRFGGPKDFMYFVDYCHQNGIGVLVDWVPGHFPRDAHGLGNFDGREIYAYESWKKREHKDWGTFVFDYGRSEVRNFLISNALFWLDKYHIDGLRVDAVASMLYLNYSRSEGEWEANMFGSHENLEAIDFLKKFNEEVHLQFPGVLTIAEESTAWTGVSRPTYLGGLGFSLKWNMGWMHDTLEYFSKDSIHRRYHQGTLTFSMLYAFTENFMLPLSHDEVVHGKGSLLQKMSGDDWQQFANLRLLYSYMYSHPGKKLLFMGSEFAQRDEWQSRQSLDWHLLGAERHRQVHDMLRDLNQIYQNHPALYEVDFESSGFEWIDFSDADASILSFVRWSRDHRELIVAACNMTPVPRMGYRIGVPREGFYREIFNSDAVEYGGSGIGNYGGFRADAMAWHNRPFSMCLNFPPLAAVILKHEG</sequence>
<feature type="active site" description="Proton donor" evidence="10 11">
    <location>
        <position position="484"/>
    </location>
</feature>
<dbReference type="FunFam" id="3.20.20.80:FF:000003">
    <property type="entry name" value="1,4-alpha-glucan branching enzyme GlgB"/>
    <property type="match status" value="1"/>
</dbReference>
<evidence type="ECO:0000256" key="10">
    <source>
        <dbReference type="HAMAP-Rule" id="MF_00685"/>
    </source>
</evidence>
<dbReference type="NCBIfam" id="NF008967">
    <property type="entry name" value="PRK12313.1"/>
    <property type="match status" value="1"/>
</dbReference>
<dbReference type="Pfam" id="PF22019">
    <property type="entry name" value="GlgB_N"/>
    <property type="match status" value="1"/>
</dbReference>
<dbReference type="InterPro" id="IPR013780">
    <property type="entry name" value="Glyco_hydro_b"/>
</dbReference>
<feature type="domain" description="Glycosyl hydrolase family 13 catalytic" evidence="12">
    <location>
        <begin position="272"/>
        <end position="619"/>
    </location>
</feature>
<dbReference type="InterPro" id="IPR006048">
    <property type="entry name" value="A-amylase/branching_C"/>
</dbReference>
<evidence type="ECO:0000256" key="8">
    <source>
        <dbReference type="ARBA" id="ARBA00023056"/>
    </source>
</evidence>
<dbReference type="InterPro" id="IPR014756">
    <property type="entry name" value="Ig_E-set"/>
</dbReference>
<evidence type="ECO:0000256" key="2">
    <source>
        <dbReference type="ARBA" id="ARBA00002953"/>
    </source>
</evidence>
<dbReference type="UniPathway" id="UPA00164"/>
<organism evidence="13 14">
    <name type="scientific">Candidatus Abzuiibacterium crystallinum</name>
    <dbReference type="NCBI Taxonomy" id="1974748"/>
    <lineage>
        <taxon>Bacteria</taxon>
        <taxon>Pseudomonadati</taxon>
        <taxon>Candidatus Omnitrophota</taxon>
        <taxon>Candidatus Abzuiibacterium</taxon>
    </lineage>
</organism>
<dbReference type="GO" id="GO:0003844">
    <property type="term" value="F:1,4-alpha-glucan branching enzyme activity"/>
    <property type="evidence" value="ECO:0007669"/>
    <property type="project" value="UniProtKB-UniRule"/>
</dbReference>
<keyword evidence="8 10" id="KW-0320">Glycogen biosynthesis</keyword>
<protein>
    <recommendedName>
        <fullName evidence="10">1,4-alpha-glucan branching enzyme GlgB</fullName>
        <ecNumber evidence="10">2.4.1.18</ecNumber>
    </recommendedName>
    <alternativeName>
        <fullName evidence="10">1,4-alpha-D-glucan:1,4-alpha-D-glucan 6-glucosyl-transferase</fullName>
    </alternativeName>
    <alternativeName>
        <fullName evidence="10">Alpha-(1-&gt;4)-glucan branching enzyme</fullName>
    </alternativeName>
    <alternativeName>
        <fullName evidence="10">Glycogen branching enzyme</fullName>
        <shortName evidence="10">BE</shortName>
    </alternativeName>
</protein>
<dbReference type="Gene3D" id="2.60.40.1180">
    <property type="entry name" value="Golgi alpha-mannosidase II"/>
    <property type="match status" value="1"/>
</dbReference>
<dbReference type="PIRSF" id="PIRSF000463">
    <property type="entry name" value="GlgB"/>
    <property type="match status" value="1"/>
</dbReference>
<proteinExistence type="inferred from homology"/>
<name>A0A2H0LU29_9BACT</name>
<comment type="caution">
    <text evidence="13">The sequence shown here is derived from an EMBL/GenBank/DDBJ whole genome shotgun (WGS) entry which is preliminary data.</text>
</comment>
<feature type="active site" description="Nucleophile" evidence="10 11">
    <location>
        <position position="431"/>
    </location>
</feature>
<dbReference type="GO" id="GO:0005829">
    <property type="term" value="C:cytosol"/>
    <property type="evidence" value="ECO:0007669"/>
    <property type="project" value="TreeGrafter"/>
</dbReference>
<dbReference type="SUPFAM" id="SSF51445">
    <property type="entry name" value="(Trans)glycosidases"/>
    <property type="match status" value="1"/>
</dbReference>
<evidence type="ECO:0000259" key="12">
    <source>
        <dbReference type="SMART" id="SM00642"/>
    </source>
</evidence>
<dbReference type="CDD" id="cd02855">
    <property type="entry name" value="E_set_GBE_prok_N"/>
    <property type="match status" value="1"/>
</dbReference>
<dbReference type="InterPro" id="IPR044143">
    <property type="entry name" value="GlgB_N_E_set_prok"/>
</dbReference>
<gene>
    <name evidence="10" type="primary">glgB</name>
    <name evidence="13" type="ORF">COV74_02350</name>
</gene>
<dbReference type="GO" id="GO:0004553">
    <property type="term" value="F:hydrolase activity, hydrolyzing O-glycosyl compounds"/>
    <property type="evidence" value="ECO:0007669"/>
    <property type="project" value="InterPro"/>
</dbReference>
<dbReference type="InterPro" id="IPR006407">
    <property type="entry name" value="GlgB"/>
</dbReference>
<comment type="function">
    <text evidence="2 10">Catalyzes the formation of the alpha-1,6-glucosidic linkages in glycogen by scission of a 1,4-alpha-linked oligosaccharide from growing alpha-1,4-glucan chains and the subsequent attachment of the oligosaccharide to the alpha-1,6 position.</text>
</comment>
<comment type="subunit">
    <text evidence="10">Monomer.</text>
</comment>
<dbReference type="SUPFAM" id="SSF81296">
    <property type="entry name" value="E set domains"/>
    <property type="match status" value="2"/>
</dbReference>
<evidence type="ECO:0000256" key="3">
    <source>
        <dbReference type="ARBA" id="ARBA00004964"/>
    </source>
</evidence>
<dbReference type="GO" id="GO:0043169">
    <property type="term" value="F:cation binding"/>
    <property type="evidence" value="ECO:0007669"/>
    <property type="project" value="InterPro"/>
</dbReference>
<dbReference type="FunFam" id="2.60.40.10:FF:000169">
    <property type="entry name" value="1,4-alpha-glucan branching enzyme GlgB"/>
    <property type="match status" value="1"/>
</dbReference>